<dbReference type="GO" id="GO:0030313">
    <property type="term" value="C:cell envelope"/>
    <property type="evidence" value="ECO:0007669"/>
    <property type="project" value="UniProtKB-SubCell"/>
</dbReference>
<dbReference type="EMBL" id="QRCT01000019">
    <property type="protein sequence ID" value="RDU23864.1"/>
    <property type="molecule type" value="Genomic_DNA"/>
</dbReference>
<dbReference type="PROSITE" id="PS00194">
    <property type="entry name" value="THIOREDOXIN_1"/>
    <property type="match status" value="1"/>
</dbReference>
<protein>
    <submittedName>
        <fullName evidence="4">TlpA family protein disulfide reductase</fullName>
    </submittedName>
</protein>
<evidence type="ECO:0000256" key="1">
    <source>
        <dbReference type="ARBA" id="ARBA00004196"/>
    </source>
</evidence>
<evidence type="ECO:0000259" key="3">
    <source>
        <dbReference type="PROSITE" id="PS51352"/>
    </source>
</evidence>
<dbReference type="InterPro" id="IPR050553">
    <property type="entry name" value="Thioredoxin_ResA/DsbE_sf"/>
</dbReference>
<comment type="subcellular location">
    <subcellularLocation>
        <location evidence="1">Cell envelope</location>
    </subcellularLocation>
</comment>
<dbReference type="AlphaFoldDB" id="A0A371AW92"/>
<evidence type="ECO:0000313" key="4">
    <source>
        <dbReference type="EMBL" id="RDU23864.1"/>
    </source>
</evidence>
<sequence>MSEEEKKQYEECRNYMTTVKENLKFIPIELESNETKLPTKMPSFTTKDLKGNKITNSIFAEKDLTVVNVWGTFCGPCMDEMPELGEWAKDLPENVQIVGLVADIDEENDKEYQEKKELAEKIVTKANADFVQLIGNKDLKGFLSGIVGVPTTFFVDKEGNIVGEPIVGADVEGYKKFVEDYLK</sequence>
<organism evidence="4 5">
    <name type="scientific">Anaerosacchariphilus polymeriproducens</name>
    <dbReference type="NCBI Taxonomy" id="1812858"/>
    <lineage>
        <taxon>Bacteria</taxon>
        <taxon>Bacillati</taxon>
        <taxon>Bacillota</taxon>
        <taxon>Clostridia</taxon>
        <taxon>Lachnospirales</taxon>
        <taxon>Lachnospiraceae</taxon>
        <taxon>Anaerosacchariphilus</taxon>
    </lineage>
</organism>
<dbReference type="SUPFAM" id="SSF52833">
    <property type="entry name" value="Thioredoxin-like"/>
    <property type="match status" value="1"/>
</dbReference>
<keyword evidence="2" id="KW-0201">Cytochrome c-type biogenesis</keyword>
<comment type="caution">
    <text evidence="4">The sequence shown here is derived from an EMBL/GenBank/DDBJ whole genome shotgun (WGS) entry which is preliminary data.</text>
</comment>
<dbReference type="InterPro" id="IPR036249">
    <property type="entry name" value="Thioredoxin-like_sf"/>
</dbReference>
<accession>A0A371AW92</accession>
<name>A0A371AW92_9FIRM</name>
<dbReference type="Proteomes" id="UP000255036">
    <property type="component" value="Unassembled WGS sequence"/>
</dbReference>
<evidence type="ECO:0000256" key="2">
    <source>
        <dbReference type="ARBA" id="ARBA00022748"/>
    </source>
</evidence>
<dbReference type="GO" id="GO:0017004">
    <property type="term" value="P:cytochrome complex assembly"/>
    <property type="evidence" value="ECO:0007669"/>
    <property type="project" value="UniProtKB-KW"/>
</dbReference>
<dbReference type="Pfam" id="PF08534">
    <property type="entry name" value="Redoxin"/>
    <property type="match status" value="1"/>
</dbReference>
<dbReference type="Gene3D" id="3.40.30.10">
    <property type="entry name" value="Glutaredoxin"/>
    <property type="match status" value="1"/>
</dbReference>
<evidence type="ECO:0000313" key="5">
    <source>
        <dbReference type="Proteomes" id="UP000255036"/>
    </source>
</evidence>
<dbReference type="InterPro" id="IPR013766">
    <property type="entry name" value="Thioredoxin_domain"/>
</dbReference>
<dbReference type="PANTHER" id="PTHR42852:SF13">
    <property type="entry name" value="PROTEIN DIPZ"/>
    <property type="match status" value="1"/>
</dbReference>
<dbReference type="CDD" id="cd02966">
    <property type="entry name" value="TlpA_like_family"/>
    <property type="match status" value="1"/>
</dbReference>
<proteinExistence type="predicted"/>
<dbReference type="PANTHER" id="PTHR42852">
    <property type="entry name" value="THIOL:DISULFIDE INTERCHANGE PROTEIN DSBE"/>
    <property type="match status" value="1"/>
</dbReference>
<dbReference type="InterPro" id="IPR017937">
    <property type="entry name" value="Thioredoxin_CS"/>
</dbReference>
<reference evidence="4 5" key="1">
    <citation type="submission" date="2018-07" db="EMBL/GenBank/DDBJ databases">
        <title>Anaerosacharophilus polymeroproducens gen. nov. sp. nov., an anaerobic bacterium isolated from salt field.</title>
        <authorList>
            <person name="Kim W."/>
            <person name="Yang S.-H."/>
            <person name="Oh J."/>
            <person name="Lee J.-H."/>
            <person name="Kwon K.K."/>
        </authorList>
    </citation>
    <scope>NUCLEOTIDE SEQUENCE [LARGE SCALE GENOMIC DNA]</scope>
    <source>
        <strain evidence="4 5">MCWD5</strain>
    </source>
</reference>
<feature type="domain" description="Thioredoxin" evidence="3">
    <location>
        <begin position="35"/>
        <end position="183"/>
    </location>
</feature>
<dbReference type="GO" id="GO:0016491">
    <property type="term" value="F:oxidoreductase activity"/>
    <property type="evidence" value="ECO:0007669"/>
    <property type="project" value="InterPro"/>
</dbReference>
<gene>
    <name evidence="4" type="ORF">DWV06_08035</name>
</gene>
<dbReference type="InterPro" id="IPR013740">
    <property type="entry name" value="Redoxin"/>
</dbReference>
<dbReference type="OrthoDB" id="9809733at2"/>
<dbReference type="PROSITE" id="PS51352">
    <property type="entry name" value="THIOREDOXIN_2"/>
    <property type="match status" value="1"/>
</dbReference>
<keyword evidence="5" id="KW-1185">Reference proteome</keyword>